<dbReference type="HAMAP" id="MF_01928">
    <property type="entry name" value="PurK"/>
    <property type="match status" value="1"/>
</dbReference>
<dbReference type="InterPro" id="IPR016185">
    <property type="entry name" value="PreATP-grasp_dom_sf"/>
</dbReference>
<keyword evidence="3 5" id="KW-0658">Purine biosynthesis</keyword>
<dbReference type="GO" id="GO:0034028">
    <property type="term" value="F:5-(carboxyamino)imidazole ribonucleotide synthase activity"/>
    <property type="evidence" value="ECO:0007669"/>
    <property type="project" value="UniProtKB-UniRule"/>
</dbReference>
<proteinExistence type="inferred from homology"/>
<dbReference type="PANTHER" id="PTHR11609">
    <property type="entry name" value="PURINE BIOSYNTHESIS PROTEIN 6/7, PUR6/7"/>
    <property type="match status" value="1"/>
</dbReference>
<feature type="binding site" evidence="5">
    <location>
        <position position="189"/>
    </location>
    <ligand>
        <name>ATP</name>
        <dbReference type="ChEBI" id="CHEBI:30616"/>
    </ligand>
</feature>
<comment type="caution">
    <text evidence="8">The sequence shown here is derived from an EMBL/GenBank/DDBJ whole genome shotgun (WGS) entry which is preliminary data.</text>
</comment>
<feature type="domain" description="ATP-grasp" evidence="7">
    <location>
        <begin position="110"/>
        <end position="296"/>
    </location>
</feature>
<evidence type="ECO:0000256" key="6">
    <source>
        <dbReference type="RuleBase" id="RU361200"/>
    </source>
</evidence>
<comment type="subunit">
    <text evidence="5 6">Homodimer.</text>
</comment>
<gene>
    <name evidence="5 6" type="primary">purK</name>
    <name evidence="8" type="ORF">B2M26_13945</name>
</gene>
<keyword evidence="1 5" id="KW-0436">Ligase</keyword>
<dbReference type="PROSITE" id="PS50975">
    <property type="entry name" value="ATP_GRASP"/>
    <property type="match status" value="1"/>
</dbReference>
<comment type="similarity">
    <text evidence="5 6">Belongs to the PurK/PurT family.</text>
</comment>
<dbReference type="SUPFAM" id="SSF52440">
    <property type="entry name" value="PreATP-grasp domain"/>
    <property type="match status" value="1"/>
</dbReference>
<dbReference type="GO" id="GO:0004638">
    <property type="term" value="F:phosphoribosylaminoimidazole carboxylase activity"/>
    <property type="evidence" value="ECO:0007669"/>
    <property type="project" value="InterPro"/>
</dbReference>
<comment type="function">
    <text evidence="6">Catalyzes the ATP-dependent conversion of 5-aminoimidazole ribonucleotide (AIR) and HCO(3)- to N5-carboxyaminoimidazole ribonucleotide (N5-CAIR).</text>
</comment>
<dbReference type="InterPro" id="IPR054350">
    <property type="entry name" value="PurT/PurK_preATP-grasp"/>
</dbReference>
<dbReference type="InterPro" id="IPR013815">
    <property type="entry name" value="ATP_grasp_subdomain_1"/>
</dbReference>
<comment type="pathway">
    <text evidence="5 6">Purine metabolism; IMP biosynthesis via de novo pathway; 5-amino-1-(5-phospho-D-ribosyl)imidazole-4-carboxylate from 5-amino-1-(5-phospho-D-ribosyl)imidazole (N5-CAIR route): step 1/2.</text>
</comment>
<feature type="binding site" evidence="5">
    <location>
        <begin position="181"/>
        <end position="184"/>
    </location>
    <ligand>
        <name>ATP</name>
        <dbReference type="ChEBI" id="CHEBI:30616"/>
    </ligand>
</feature>
<accession>A0A1V4EPX0</accession>
<dbReference type="UniPathway" id="UPA00074">
    <property type="reaction ID" value="UER00942"/>
</dbReference>
<dbReference type="Gene3D" id="3.40.50.20">
    <property type="match status" value="1"/>
</dbReference>
<evidence type="ECO:0000313" key="9">
    <source>
        <dbReference type="Proteomes" id="UP000190229"/>
    </source>
</evidence>
<dbReference type="AlphaFoldDB" id="A0A1V4EPX0"/>
<dbReference type="InterPro" id="IPR005875">
    <property type="entry name" value="PurK"/>
</dbReference>
<feature type="binding site" evidence="5">
    <location>
        <begin position="151"/>
        <end position="157"/>
    </location>
    <ligand>
        <name>ATP</name>
        <dbReference type="ChEBI" id="CHEBI:30616"/>
    </ligand>
</feature>
<keyword evidence="4 5" id="KW-0067">ATP-binding</keyword>
<dbReference type="Pfam" id="PF02222">
    <property type="entry name" value="ATP-grasp"/>
    <property type="match status" value="1"/>
</dbReference>
<dbReference type="RefSeq" id="WP_079291752.1">
    <property type="nucleotide sequence ID" value="NZ_MWPS01000046.1"/>
</dbReference>
<dbReference type="InterPro" id="IPR040686">
    <property type="entry name" value="PurK_C"/>
</dbReference>
<comment type="catalytic activity">
    <reaction evidence="5 6">
        <text>5-amino-1-(5-phospho-beta-D-ribosyl)imidazole + hydrogencarbonate + ATP = 5-carboxyamino-1-(5-phospho-D-ribosyl)imidazole + ADP + phosphate + 2 H(+)</text>
        <dbReference type="Rhea" id="RHEA:19317"/>
        <dbReference type="ChEBI" id="CHEBI:15378"/>
        <dbReference type="ChEBI" id="CHEBI:17544"/>
        <dbReference type="ChEBI" id="CHEBI:30616"/>
        <dbReference type="ChEBI" id="CHEBI:43474"/>
        <dbReference type="ChEBI" id="CHEBI:58730"/>
        <dbReference type="ChEBI" id="CHEBI:137981"/>
        <dbReference type="ChEBI" id="CHEBI:456216"/>
        <dbReference type="EC" id="6.3.4.18"/>
    </reaction>
</comment>
<dbReference type="GO" id="GO:0005524">
    <property type="term" value="F:ATP binding"/>
    <property type="evidence" value="ECO:0007669"/>
    <property type="project" value="UniProtKB-UniRule"/>
</dbReference>
<feature type="binding site" evidence="5">
    <location>
        <position position="106"/>
    </location>
    <ligand>
        <name>ATP</name>
        <dbReference type="ChEBI" id="CHEBI:30616"/>
    </ligand>
</feature>
<evidence type="ECO:0000256" key="5">
    <source>
        <dbReference type="HAMAP-Rule" id="MF_01928"/>
    </source>
</evidence>
<dbReference type="EMBL" id="MWPS01000046">
    <property type="protein sequence ID" value="OPG14942.1"/>
    <property type="molecule type" value="Genomic_DNA"/>
</dbReference>
<dbReference type="Pfam" id="PF17769">
    <property type="entry name" value="PurK_C"/>
    <property type="match status" value="1"/>
</dbReference>
<feature type="binding site" evidence="5">
    <location>
        <begin position="266"/>
        <end position="267"/>
    </location>
    <ligand>
        <name>ATP</name>
        <dbReference type="ChEBI" id="CHEBI:30616"/>
    </ligand>
</feature>
<dbReference type="NCBIfam" id="NF004679">
    <property type="entry name" value="PRK06019.1-5"/>
    <property type="match status" value="1"/>
</dbReference>
<organism evidence="8 9">
    <name type="scientific">Ferroacidibacillus organovorans</name>
    <dbReference type="NCBI Taxonomy" id="1765683"/>
    <lineage>
        <taxon>Bacteria</taxon>
        <taxon>Bacillati</taxon>
        <taxon>Bacillota</taxon>
        <taxon>Bacilli</taxon>
        <taxon>Bacillales</taxon>
        <taxon>Alicyclobacillaceae</taxon>
        <taxon>Ferroacidibacillus</taxon>
    </lineage>
</organism>
<name>A0A1V4EPX0_9BACL</name>
<dbReference type="PANTHER" id="PTHR11609:SF5">
    <property type="entry name" value="PHOSPHORIBOSYLAMINOIMIDAZOLE CARBOXYLASE"/>
    <property type="match status" value="1"/>
</dbReference>
<sequence>MKKSEKPFVLGLLGDGQLAQMTALAARSLGMKTHVFASSRENPAAFVADEVTLGDLADEAALVSFAKSVDALTYDTENLPYEAICKAAAQTPAFPDPNILHIAQHRIRERTFLATLGIPIPDVAFITSEAECEHATRVFTFPAVLKTAAFGYDGKGQRVVREASELRDAWRDLGDQPCVLEAFVTFEREMSVIVARAQTGEMQTFGVIDNEHRNHILHASVSPSSLSATMQQEALRIAQTIAASLNLVGLLAVEMFATEDGRVLVNELAPRPHNSGHVTQCANALSQFHKLCLAVSGQALGAIDARPGVMVNLLGDLFPDGVEPIFRRVGFVEPPLAATPGTAVTAYFYGKQEARPGRKMGHLIAVADTVADAYEMAERAYQVYVHAAAVAGGSRV</sequence>
<dbReference type="SUPFAM" id="SSF51246">
    <property type="entry name" value="Rudiment single hybrid motif"/>
    <property type="match status" value="1"/>
</dbReference>
<dbReference type="GO" id="GO:0046872">
    <property type="term" value="F:metal ion binding"/>
    <property type="evidence" value="ECO:0007669"/>
    <property type="project" value="InterPro"/>
</dbReference>
<reference evidence="8 9" key="1">
    <citation type="submission" date="2017-02" db="EMBL/GenBank/DDBJ databases">
        <title>Draft genome of Acidibacillus ferrooxidans Huett2.</title>
        <authorList>
            <person name="Schopf S."/>
        </authorList>
    </citation>
    <scope>NUCLEOTIDE SEQUENCE [LARGE SCALE GENOMIC DNA]</scope>
    <source>
        <strain evidence="8 9">Huett2</strain>
    </source>
</reference>
<evidence type="ECO:0000256" key="4">
    <source>
        <dbReference type="ARBA" id="ARBA00022840"/>
    </source>
</evidence>
<dbReference type="GO" id="GO:0005829">
    <property type="term" value="C:cytosol"/>
    <property type="evidence" value="ECO:0007669"/>
    <property type="project" value="TreeGrafter"/>
</dbReference>
<dbReference type="NCBIfam" id="TIGR01161">
    <property type="entry name" value="purK"/>
    <property type="match status" value="1"/>
</dbReference>
<dbReference type="FunFam" id="3.30.1490.20:FF:000015">
    <property type="entry name" value="N5-carboxyaminoimidazole ribonucleotide synthase"/>
    <property type="match status" value="1"/>
</dbReference>
<evidence type="ECO:0000259" key="7">
    <source>
        <dbReference type="PROSITE" id="PS50975"/>
    </source>
</evidence>
<feature type="binding site" evidence="5">
    <location>
        <position position="212"/>
    </location>
    <ligand>
        <name>ATP</name>
        <dbReference type="ChEBI" id="CHEBI:30616"/>
    </ligand>
</feature>
<dbReference type="InterPro" id="IPR003135">
    <property type="entry name" value="ATP-grasp_carboxylate-amine"/>
</dbReference>
<comment type="function">
    <text evidence="5">Catalyzes the ATP-dependent conversion of 5-aminoimidazole ribonucleotide (AIR) and HCO(3)(-) to N5-carboxyaminoimidazole ribonucleotide (N5-CAIR).</text>
</comment>
<dbReference type="InterPro" id="IPR011761">
    <property type="entry name" value="ATP-grasp"/>
</dbReference>
<dbReference type="Gene3D" id="3.30.470.20">
    <property type="entry name" value="ATP-grasp fold, B domain"/>
    <property type="match status" value="1"/>
</dbReference>
<keyword evidence="2 5" id="KW-0547">Nucleotide-binding</keyword>
<evidence type="ECO:0000256" key="2">
    <source>
        <dbReference type="ARBA" id="ARBA00022741"/>
    </source>
</evidence>
<protein>
    <recommendedName>
        <fullName evidence="5 6">N5-carboxyaminoimidazole ribonucleotide synthase</fullName>
        <shortName evidence="5 6">N5-CAIR synthase</shortName>
        <ecNumber evidence="5 6">6.3.4.18</ecNumber>
    </recommendedName>
    <alternativeName>
        <fullName evidence="5 6">5-(carboxyamino)imidazole ribonucleotide synthetase</fullName>
    </alternativeName>
</protein>
<feature type="binding site" evidence="5">
    <location>
        <position position="146"/>
    </location>
    <ligand>
        <name>ATP</name>
        <dbReference type="ChEBI" id="CHEBI:30616"/>
    </ligand>
</feature>
<evidence type="ECO:0000313" key="8">
    <source>
        <dbReference type="EMBL" id="OPG14942.1"/>
    </source>
</evidence>
<dbReference type="Proteomes" id="UP000190229">
    <property type="component" value="Unassembled WGS sequence"/>
</dbReference>
<dbReference type="EC" id="6.3.4.18" evidence="5 6"/>
<dbReference type="InterPro" id="IPR011054">
    <property type="entry name" value="Rudment_hybrid_motif"/>
</dbReference>
<keyword evidence="9" id="KW-1185">Reference proteome</keyword>
<dbReference type="Pfam" id="PF22660">
    <property type="entry name" value="RS_preATP-grasp-like"/>
    <property type="match status" value="1"/>
</dbReference>
<evidence type="ECO:0000256" key="3">
    <source>
        <dbReference type="ARBA" id="ARBA00022755"/>
    </source>
</evidence>
<dbReference type="GO" id="GO:0006189">
    <property type="term" value="P:'de novo' IMP biosynthetic process"/>
    <property type="evidence" value="ECO:0007669"/>
    <property type="project" value="UniProtKB-UniRule"/>
</dbReference>
<evidence type="ECO:0000256" key="1">
    <source>
        <dbReference type="ARBA" id="ARBA00022598"/>
    </source>
</evidence>
<dbReference type="Gene3D" id="3.30.1490.20">
    <property type="entry name" value="ATP-grasp fold, A domain"/>
    <property type="match status" value="1"/>
</dbReference>
<dbReference type="SUPFAM" id="SSF56059">
    <property type="entry name" value="Glutathione synthetase ATP-binding domain-like"/>
    <property type="match status" value="1"/>
</dbReference>